<keyword evidence="3" id="KW-1185">Reference proteome</keyword>
<dbReference type="AlphaFoldDB" id="A0A9N7VA04"/>
<feature type="region of interest" description="Disordered" evidence="1">
    <location>
        <begin position="1"/>
        <end position="28"/>
    </location>
</feature>
<name>A0A9N7VA04_PLEPL</name>
<protein>
    <submittedName>
        <fullName evidence="2">Uncharacterized protein</fullName>
    </submittedName>
</protein>
<accession>A0A9N7VA04</accession>
<comment type="caution">
    <text evidence="2">The sequence shown here is derived from an EMBL/GenBank/DDBJ whole genome shotgun (WGS) entry which is preliminary data.</text>
</comment>
<evidence type="ECO:0000313" key="2">
    <source>
        <dbReference type="EMBL" id="CAB1445622.1"/>
    </source>
</evidence>
<dbReference type="EMBL" id="CADEAL010003724">
    <property type="protein sequence ID" value="CAB1445622.1"/>
    <property type="molecule type" value="Genomic_DNA"/>
</dbReference>
<organism evidence="2 3">
    <name type="scientific">Pleuronectes platessa</name>
    <name type="common">European plaice</name>
    <dbReference type="NCBI Taxonomy" id="8262"/>
    <lineage>
        <taxon>Eukaryota</taxon>
        <taxon>Metazoa</taxon>
        <taxon>Chordata</taxon>
        <taxon>Craniata</taxon>
        <taxon>Vertebrata</taxon>
        <taxon>Euteleostomi</taxon>
        <taxon>Actinopterygii</taxon>
        <taxon>Neopterygii</taxon>
        <taxon>Teleostei</taxon>
        <taxon>Neoteleostei</taxon>
        <taxon>Acanthomorphata</taxon>
        <taxon>Carangaria</taxon>
        <taxon>Pleuronectiformes</taxon>
        <taxon>Pleuronectoidei</taxon>
        <taxon>Pleuronectidae</taxon>
        <taxon>Pleuronectes</taxon>
    </lineage>
</organism>
<proteinExistence type="predicted"/>
<evidence type="ECO:0000256" key="1">
    <source>
        <dbReference type="SAM" id="MobiDB-lite"/>
    </source>
</evidence>
<evidence type="ECO:0000313" key="3">
    <source>
        <dbReference type="Proteomes" id="UP001153269"/>
    </source>
</evidence>
<reference evidence="2" key="1">
    <citation type="submission" date="2020-03" db="EMBL/GenBank/DDBJ databases">
        <authorList>
            <person name="Weist P."/>
        </authorList>
    </citation>
    <scope>NUCLEOTIDE SEQUENCE</scope>
</reference>
<sequence>MTYTAASHQAWPRSPLPARGPQTLKTRSSLELQSSHRLAFSHERTKEDAIVRQRGDAEWCDSEMSVGGGCELAGNLQQPNSPFDPCGPAPSGYTLTMLVDNCHCLMATQHWLILGVIVEEFSLLIAADLYQAAAALTPVTVTGCTRLHHSGLLTAEWQLDNPL</sequence>
<dbReference type="Proteomes" id="UP001153269">
    <property type="component" value="Unassembled WGS sequence"/>
</dbReference>
<gene>
    <name evidence="2" type="ORF">PLEPLA_LOCUS33353</name>
</gene>